<name>A0A4Y5SJI6_9EURY</name>
<keyword evidence="4" id="KW-1185">Reference proteome</keyword>
<evidence type="ECO:0000256" key="1">
    <source>
        <dbReference type="SAM" id="Phobius"/>
    </source>
</evidence>
<accession>A0A4Y5SJI6</accession>
<feature type="transmembrane region" description="Helical" evidence="1">
    <location>
        <begin position="65"/>
        <end position="85"/>
    </location>
</feature>
<evidence type="ECO:0000313" key="4">
    <source>
        <dbReference type="Proteomes" id="UP000306007"/>
    </source>
</evidence>
<reference evidence="3 4" key="1">
    <citation type="submission" date="2019-06" db="EMBL/GenBank/DDBJ databases">
        <title>Thermococcus indicus sp. nov., a Fe(III)-reducing hyperthermophilic archaeon isolated from the Onnuri vent field of the Central Indian Ocean ridge.</title>
        <authorList>
            <person name="Lim J.K."/>
            <person name="Kim Y.J."/>
            <person name="Kwon K.K."/>
        </authorList>
    </citation>
    <scope>NUCLEOTIDE SEQUENCE [LARGE SCALE GENOMIC DNA]</scope>
    <source>
        <strain evidence="3 4">IOH1</strain>
    </source>
</reference>
<feature type="transmembrane region" description="Helical" evidence="1">
    <location>
        <begin position="97"/>
        <end position="115"/>
    </location>
</feature>
<evidence type="ECO:0000259" key="2">
    <source>
        <dbReference type="Pfam" id="PF05763"/>
    </source>
</evidence>
<keyword evidence="1" id="KW-0812">Transmembrane</keyword>
<dbReference type="Pfam" id="PF05763">
    <property type="entry name" value="DUF835"/>
    <property type="match status" value="1"/>
</dbReference>
<dbReference type="OrthoDB" id="85946at2157"/>
<feature type="transmembrane region" description="Helical" evidence="1">
    <location>
        <begin position="156"/>
        <end position="174"/>
    </location>
</feature>
<feature type="transmembrane region" description="Helical" evidence="1">
    <location>
        <begin position="180"/>
        <end position="200"/>
    </location>
</feature>
<protein>
    <submittedName>
        <fullName evidence="3">DUF835 domain-containing protein</fullName>
    </submittedName>
</protein>
<dbReference type="AlphaFoldDB" id="A0A4Y5SJI6"/>
<keyword evidence="1" id="KW-0472">Membrane</keyword>
<dbReference type="GeneID" id="40474473"/>
<dbReference type="EMBL" id="CP040846">
    <property type="protein sequence ID" value="QDA31053.1"/>
    <property type="molecule type" value="Genomic_DNA"/>
</dbReference>
<proteinExistence type="predicted"/>
<evidence type="ECO:0000313" key="3">
    <source>
        <dbReference type="EMBL" id="QDA31053.1"/>
    </source>
</evidence>
<dbReference type="KEGG" id="tic:FH039_04775"/>
<dbReference type="Proteomes" id="UP000306007">
    <property type="component" value="Chromosome"/>
</dbReference>
<organism evidence="3 4">
    <name type="scientific">Thermococcus indicus</name>
    <dbReference type="NCBI Taxonomy" id="2586643"/>
    <lineage>
        <taxon>Archaea</taxon>
        <taxon>Methanobacteriati</taxon>
        <taxon>Methanobacteriota</taxon>
        <taxon>Thermococci</taxon>
        <taxon>Thermococcales</taxon>
        <taxon>Thermococcaceae</taxon>
        <taxon>Thermococcus</taxon>
    </lineage>
</organism>
<feature type="transmembrane region" description="Helical" evidence="1">
    <location>
        <begin position="6"/>
        <end position="27"/>
    </location>
</feature>
<feature type="transmembrane region" description="Helical" evidence="1">
    <location>
        <begin position="34"/>
        <end position="53"/>
    </location>
</feature>
<dbReference type="RefSeq" id="WP_139680404.1">
    <property type="nucleotide sequence ID" value="NZ_CP040846.1"/>
</dbReference>
<feature type="transmembrane region" description="Helical" evidence="1">
    <location>
        <begin position="127"/>
        <end position="144"/>
    </location>
</feature>
<feature type="domain" description="DUF835" evidence="2">
    <location>
        <begin position="233"/>
        <end position="365"/>
    </location>
</feature>
<sequence length="367" mass="41525">MNAESLVPYLNFISRWVLFAAVFYKAYRTREKGWVLLTAAFFIDALDVESYILEPLGITMHPDAYAIAAKIPNFIIAFLVVWGAVHLKHGESKLKHVVYISLFAVVSYIWLLLLATDILDDPTTRAILPSLAFGGALIYVGNVLRKYVVSHHWVEMMFPWGLILLGALNLTYPVTRFISWFAPIGFFMGAVFRLMAAIGATKFVFYPLTPVVPSTDVKIPPGAYLFPTREDVVHRFGTVWDKPGVILITREDVGMLKESIHPNTLVFWITRAKEGKLEESPTIYAMGPTKIDILTDLITRAVGQGYSLVYIDAFEYLMLENGFENTVKFLLNVKDRVVSSEGTIILVANLNTLEPRQRRILEREFSH</sequence>
<dbReference type="InterPro" id="IPR008553">
    <property type="entry name" value="DUF835"/>
</dbReference>
<keyword evidence="1" id="KW-1133">Transmembrane helix</keyword>
<gene>
    <name evidence="3" type="ORF">FH039_04775</name>
</gene>